<dbReference type="Proteomes" id="UP000703315">
    <property type="component" value="Unassembled WGS sequence"/>
</dbReference>
<feature type="transmembrane region" description="Helical" evidence="1">
    <location>
        <begin position="210"/>
        <end position="229"/>
    </location>
</feature>
<dbReference type="InterPro" id="IPR011737">
    <property type="entry name" value="CHP02206_TP0381"/>
</dbReference>
<evidence type="ECO:0000256" key="1">
    <source>
        <dbReference type="SAM" id="Phobius"/>
    </source>
</evidence>
<keyword evidence="1" id="KW-0812">Transmembrane</keyword>
<evidence type="ECO:0000313" key="3">
    <source>
        <dbReference type="Proteomes" id="UP000703315"/>
    </source>
</evidence>
<keyword evidence="1" id="KW-1133">Transmembrane helix</keyword>
<name>A0A921FQA8_9MICC</name>
<keyword evidence="1" id="KW-0472">Membrane</keyword>
<dbReference type="Pfam" id="PF14808">
    <property type="entry name" value="TMEM164"/>
    <property type="match status" value="1"/>
</dbReference>
<gene>
    <name evidence="2" type="ORF">K8V32_10260</name>
</gene>
<protein>
    <submittedName>
        <fullName evidence="2">TIGR02206 family membrane protein</fullName>
    </submittedName>
</protein>
<dbReference type="EMBL" id="DYXC01000115">
    <property type="protein sequence ID" value="HJF15167.1"/>
    <property type="molecule type" value="Genomic_DNA"/>
</dbReference>
<comment type="caution">
    <text evidence="2">The sequence shown here is derived from an EMBL/GenBank/DDBJ whole genome shotgun (WGS) entry which is preliminary data.</text>
</comment>
<feature type="transmembrane region" description="Helical" evidence="1">
    <location>
        <begin position="19"/>
        <end position="36"/>
    </location>
</feature>
<reference evidence="2" key="1">
    <citation type="journal article" date="2021" name="PeerJ">
        <title>Extensive microbial diversity within the chicken gut microbiome revealed by metagenomics and culture.</title>
        <authorList>
            <person name="Gilroy R."/>
            <person name="Ravi A."/>
            <person name="Getino M."/>
            <person name="Pursley I."/>
            <person name="Horton D.L."/>
            <person name="Alikhan N.F."/>
            <person name="Baker D."/>
            <person name="Gharbi K."/>
            <person name="Hall N."/>
            <person name="Watson M."/>
            <person name="Adriaenssens E.M."/>
            <person name="Foster-Nyarko E."/>
            <person name="Jarju S."/>
            <person name="Secka A."/>
            <person name="Antonio M."/>
            <person name="Oren A."/>
            <person name="Chaudhuri R.R."/>
            <person name="La Ragione R."/>
            <person name="Hildebrand F."/>
            <person name="Pallen M.J."/>
        </authorList>
    </citation>
    <scope>NUCLEOTIDE SEQUENCE</scope>
    <source>
        <strain evidence="2">ChiHjej13B12-14962</strain>
    </source>
</reference>
<reference evidence="2" key="2">
    <citation type="submission" date="2021-09" db="EMBL/GenBank/DDBJ databases">
        <authorList>
            <person name="Gilroy R."/>
        </authorList>
    </citation>
    <scope>NUCLEOTIDE SEQUENCE</scope>
    <source>
        <strain evidence="2">ChiHjej13B12-14962</strain>
    </source>
</reference>
<dbReference type="AlphaFoldDB" id="A0A921FQA8"/>
<proteinExistence type="predicted"/>
<evidence type="ECO:0000313" key="2">
    <source>
        <dbReference type="EMBL" id="HJF15167.1"/>
    </source>
</evidence>
<accession>A0A921FQA8</accession>
<organism evidence="2 3">
    <name type="scientific">Enteractinococcus helveticum</name>
    <dbReference type="NCBI Taxonomy" id="1837282"/>
    <lineage>
        <taxon>Bacteria</taxon>
        <taxon>Bacillati</taxon>
        <taxon>Actinomycetota</taxon>
        <taxon>Actinomycetes</taxon>
        <taxon>Micrococcales</taxon>
        <taxon>Micrococcaceae</taxon>
    </lineage>
</organism>
<feature type="transmembrane region" description="Helical" evidence="1">
    <location>
        <begin position="48"/>
        <end position="69"/>
    </location>
</feature>
<feature type="transmembrane region" description="Helical" evidence="1">
    <location>
        <begin position="134"/>
        <end position="154"/>
    </location>
</feature>
<sequence length="263" mass="29616">MATAAEPIGRMAPYGPEHLAILMFTVLIAGVLALLGRRIRGTAAEDRLLRALGWIMLIATVAWVIWGMLPGHWNIYQSLPFHYSDALRVITAIALITRAGWAIAMCYYWGLTLNLQSIITPDLNYFDYPVLEFAMYWFLHIVAFVAPILFTWGLGYRPTWRGYGVAYLATVIWAGIALIANAITGANYGYLSREPEGASILDLLGPWPVYIFWEAVLIAVVWALMTWPWQLNHGQRYSTVDRLGTIRRKPTGGRSRTSAQHMI</sequence>
<dbReference type="RefSeq" id="WP_303906791.1">
    <property type="nucleotide sequence ID" value="NZ_DYXC01000115.1"/>
</dbReference>
<feature type="transmembrane region" description="Helical" evidence="1">
    <location>
        <begin position="166"/>
        <end position="190"/>
    </location>
</feature>
<dbReference type="NCBIfam" id="TIGR02206">
    <property type="entry name" value="intg_mem_TP0381"/>
    <property type="match status" value="1"/>
</dbReference>